<reference evidence="3" key="1">
    <citation type="submission" date="2021-02" db="EMBL/GenBank/DDBJ databases">
        <title>Sulfurospirillum tamanensis sp. nov.</title>
        <authorList>
            <person name="Merkel A.Y."/>
        </authorList>
    </citation>
    <scope>NUCLEOTIDE SEQUENCE [LARGE SCALE GENOMIC DNA]</scope>
    <source>
        <strain evidence="3">T05b</strain>
    </source>
</reference>
<keyword evidence="3" id="KW-1185">Reference proteome</keyword>
<reference evidence="2 3" key="2">
    <citation type="submission" date="2021-02" db="EMBL/GenBank/DDBJ databases">
        <title>Sulfurospirillum tamanensis sp. nov.</title>
        <authorList>
            <person name="Frolova A."/>
            <person name="Merkel A."/>
            <person name="Slobodkin A."/>
        </authorList>
    </citation>
    <scope>NUCLEOTIDE SEQUENCE [LARGE SCALE GENOMIC DNA]</scope>
    <source>
        <strain evidence="2 3">T05b</strain>
    </source>
</reference>
<sequence>MSMKETYEKKLEAQLKEWGAEIDKLKAKAEKTEADVQLEYYKEIEELRAMQNQANEKLRALKTASDDAWEDLKAGMDNAWDSLGEALKKASARFQ</sequence>
<protein>
    <recommendedName>
        <fullName evidence="4">Coiled coil domain-containing protein</fullName>
    </recommendedName>
</protein>
<comment type="caution">
    <text evidence="2">The sequence shown here is derived from an EMBL/GenBank/DDBJ whole genome shotgun (WGS) entry which is preliminary data.</text>
</comment>
<name>A0ABS2WVB8_9BACT</name>
<dbReference type="EMBL" id="JAFHKK010000052">
    <property type="protein sequence ID" value="MBN2965598.1"/>
    <property type="molecule type" value="Genomic_DNA"/>
</dbReference>
<keyword evidence="1" id="KW-0175">Coiled coil</keyword>
<dbReference type="Proteomes" id="UP000703590">
    <property type="component" value="Unassembled WGS sequence"/>
</dbReference>
<gene>
    <name evidence="2" type="ORF">JWV37_12495</name>
</gene>
<reference evidence="2 3" key="3">
    <citation type="submission" date="2021-02" db="EMBL/GenBank/DDBJ databases">
        <authorList>
            <person name="Merkel A.Y."/>
        </authorList>
    </citation>
    <scope>NUCLEOTIDE SEQUENCE [LARGE SCALE GENOMIC DNA]</scope>
    <source>
        <strain evidence="2 3">T05b</strain>
    </source>
</reference>
<evidence type="ECO:0000313" key="2">
    <source>
        <dbReference type="EMBL" id="MBN2965598.1"/>
    </source>
</evidence>
<evidence type="ECO:0000313" key="3">
    <source>
        <dbReference type="Proteomes" id="UP000703590"/>
    </source>
</evidence>
<dbReference type="RefSeq" id="WP_205460199.1">
    <property type="nucleotide sequence ID" value="NZ_JAFHKK010000052.1"/>
</dbReference>
<accession>A0ABS2WVB8</accession>
<evidence type="ECO:0008006" key="4">
    <source>
        <dbReference type="Google" id="ProtNLM"/>
    </source>
</evidence>
<organism evidence="2 3">
    <name type="scientific">Sulfurospirillum tamanense</name>
    <dbReference type="NCBI Taxonomy" id="2813362"/>
    <lineage>
        <taxon>Bacteria</taxon>
        <taxon>Pseudomonadati</taxon>
        <taxon>Campylobacterota</taxon>
        <taxon>Epsilonproteobacteria</taxon>
        <taxon>Campylobacterales</taxon>
        <taxon>Sulfurospirillaceae</taxon>
        <taxon>Sulfurospirillum</taxon>
    </lineage>
</organism>
<feature type="coiled-coil region" evidence="1">
    <location>
        <begin position="8"/>
        <end position="67"/>
    </location>
</feature>
<evidence type="ECO:0000256" key="1">
    <source>
        <dbReference type="SAM" id="Coils"/>
    </source>
</evidence>
<proteinExistence type="predicted"/>